<reference evidence="3" key="1">
    <citation type="journal article" date="2020" name="Fungal Divers.">
        <title>Resolving the Mortierellaceae phylogeny through synthesis of multi-gene phylogenetics and phylogenomics.</title>
        <authorList>
            <person name="Vandepol N."/>
            <person name="Liber J."/>
            <person name="Desiro A."/>
            <person name="Na H."/>
            <person name="Kennedy M."/>
            <person name="Barry K."/>
            <person name="Grigoriev I.V."/>
            <person name="Miller A.N."/>
            <person name="O'Donnell K."/>
            <person name="Stajich J.E."/>
            <person name="Bonito G."/>
        </authorList>
    </citation>
    <scope>NUCLEOTIDE SEQUENCE</scope>
    <source>
        <strain evidence="3">MES-2147</strain>
    </source>
</reference>
<feature type="coiled-coil region" evidence="1">
    <location>
        <begin position="2058"/>
        <end position="2160"/>
    </location>
</feature>
<dbReference type="Proteomes" id="UP000749646">
    <property type="component" value="Unassembled WGS sequence"/>
</dbReference>
<feature type="region of interest" description="Disordered" evidence="2">
    <location>
        <begin position="1188"/>
        <end position="1207"/>
    </location>
</feature>
<feature type="region of interest" description="Disordered" evidence="2">
    <location>
        <begin position="141"/>
        <end position="170"/>
    </location>
</feature>
<proteinExistence type="predicted"/>
<feature type="compositionally biased region" description="Polar residues" evidence="2">
    <location>
        <begin position="854"/>
        <end position="864"/>
    </location>
</feature>
<feature type="region of interest" description="Disordered" evidence="2">
    <location>
        <begin position="595"/>
        <end position="629"/>
    </location>
</feature>
<feature type="compositionally biased region" description="Basic and acidic residues" evidence="2">
    <location>
        <begin position="598"/>
        <end position="611"/>
    </location>
</feature>
<feature type="region of interest" description="Disordered" evidence="2">
    <location>
        <begin position="826"/>
        <end position="865"/>
    </location>
</feature>
<keyword evidence="4" id="KW-1185">Reference proteome</keyword>
<feature type="coiled-coil region" evidence="1">
    <location>
        <begin position="1720"/>
        <end position="1810"/>
    </location>
</feature>
<evidence type="ECO:0000313" key="3">
    <source>
        <dbReference type="EMBL" id="KAG0006456.1"/>
    </source>
</evidence>
<dbReference type="PANTHER" id="PTHR23159:SF31">
    <property type="entry name" value="CENTROSOME-ASSOCIATED PROTEIN CEP250 ISOFORM X1"/>
    <property type="match status" value="1"/>
</dbReference>
<feature type="compositionally biased region" description="Polar residues" evidence="2">
    <location>
        <begin position="7"/>
        <end position="18"/>
    </location>
</feature>
<feature type="coiled-coil region" evidence="1">
    <location>
        <begin position="1511"/>
        <end position="1668"/>
    </location>
</feature>
<feature type="compositionally biased region" description="Polar residues" evidence="2">
    <location>
        <begin position="939"/>
        <end position="955"/>
    </location>
</feature>
<dbReference type="OrthoDB" id="2444865at2759"/>
<gene>
    <name evidence="3" type="ORF">BGZ65_007796</name>
</gene>
<feature type="compositionally biased region" description="Polar residues" evidence="2">
    <location>
        <begin position="50"/>
        <end position="59"/>
    </location>
</feature>
<comment type="caution">
    <text evidence="3">The sequence shown here is derived from an EMBL/GenBank/DDBJ whole genome shotgun (WGS) entry which is preliminary data.</text>
</comment>
<feature type="region of interest" description="Disordered" evidence="2">
    <location>
        <begin position="1884"/>
        <end position="1928"/>
    </location>
</feature>
<dbReference type="PANTHER" id="PTHR23159">
    <property type="entry name" value="CENTROSOMAL PROTEIN 2"/>
    <property type="match status" value="1"/>
</dbReference>
<accession>A0A9P6MKF3</accession>
<evidence type="ECO:0000256" key="2">
    <source>
        <dbReference type="SAM" id="MobiDB-lite"/>
    </source>
</evidence>
<feature type="coiled-coil region" evidence="1">
    <location>
        <begin position="1034"/>
        <end position="1117"/>
    </location>
</feature>
<feature type="compositionally biased region" description="Basic and acidic residues" evidence="2">
    <location>
        <begin position="1884"/>
        <end position="1898"/>
    </location>
</feature>
<feature type="coiled-coil region" evidence="1">
    <location>
        <begin position="1293"/>
        <end position="1458"/>
    </location>
</feature>
<feature type="region of interest" description="Disordered" evidence="2">
    <location>
        <begin position="2010"/>
        <end position="2031"/>
    </location>
</feature>
<name>A0A9P6MKF3_9FUNG</name>
<feature type="compositionally biased region" description="Basic and acidic residues" evidence="2">
    <location>
        <begin position="1915"/>
        <end position="1928"/>
    </location>
</feature>
<feature type="compositionally biased region" description="Polar residues" evidence="2">
    <location>
        <begin position="1193"/>
        <end position="1206"/>
    </location>
</feature>
<keyword evidence="1" id="KW-0175">Coiled coil</keyword>
<organism evidence="3 4">
    <name type="scientific">Modicella reniformis</name>
    <dbReference type="NCBI Taxonomy" id="1440133"/>
    <lineage>
        <taxon>Eukaryota</taxon>
        <taxon>Fungi</taxon>
        <taxon>Fungi incertae sedis</taxon>
        <taxon>Mucoromycota</taxon>
        <taxon>Mortierellomycotina</taxon>
        <taxon>Mortierellomycetes</taxon>
        <taxon>Mortierellales</taxon>
        <taxon>Mortierellaceae</taxon>
        <taxon>Modicella</taxon>
    </lineage>
</organism>
<feature type="region of interest" description="Disordered" evidence="2">
    <location>
        <begin position="368"/>
        <end position="391"/>
    </location>
</feature>
<evidence type="ECO:0000256" key="1">
    <source>
        <dbReference type="SAM" id="Coils"/>
    </source>
</evidence>
<feature type="region of interest" description="Disordered" evidence="2">
    <location>
        <begin position="938"/>
        <end position="967"/>
    </location>
</feature>
<evidence type="ECO:0000313" key="4">
    <source>
        <dbReference type="Proteomes" id="UP000749646"/>
    </source>
</evidence>
<sequence length="2161" mass="242090">MSPPQNPDRTTTSESTSPRVDKDERKLIHNEQHGSHTSTPEQRQLEGFTTLASQESTTVQDDKPPSSAGSHKPQEAILQQGQQDAKADSRDPDPDASLLFADPADLDTAHLFSGVTTAAPNSFFAGLLSLQNPADIVQKRRATTGTIERSEDIPNISDDTPKQPPRSFSDKQTGIPTFLPMEKDSSLSPVKTLAPPELHQGFSAFLHTFNSTSPPPETSSSSPIHINLSETRVMNTSSSRTIYTEDSNLYQQPLQLQQHEQTLTHLPKEDFQQAHLPKDVSLQQYASSTSFNGNVATIVHPDEPPNTLSPFLQDQVSSAPMQETKATTADIMISHTTTLPKSDPISIDQPPNKAFSLLHEYTPPRQVAFPPQAQSSTPHMDNEMPPTHQPAETSFQTEKKTETVDQLFSLHLSHPALTSSDLPIPFNESLSGPCSPVFDREFSAAFSPSGTPRSDLTGQPGSYSIMELGSELASSPYFSHAKQSPLLQEHHGEQATLGFSSNSPRWIRQQFETEGSGFDQVSLNEDLTATTPKTSSPPPKERGLASFLDPSTLSAVEDLLNMPKSAAFERGMSRLFQGVKSSATSIFASPLAHVHSKLPTDSDQGREKAHEMSSSPKIEPREENDDSVAPSHLSVFETGQRVDLPPMLGDNLIVDSSEFTPTPPGFVPSTPDMDEQQPAPVALPLETQIQSEETSLSRQQINHDWNYSQPSLFQVETFEQTSHETTTELSAYDTFSTLGSSATSGTLSNHDMTRFYDSSLFIGKQSAILDLIPSDQIVADENIQVAIVPPQELVIVATPGHGHDWTVPSSSQEESLNTRGLLNTFGPKRTVQSTPEHVLRGSPEQATAHRMEQGSPTNRFTAENTKPDHLTRTSFAVQRPSSPSVLDREAILRKQVAVSALLTEQAGKGGVRASAETKTKLLGKARELLEKRQAKAGNYSPTLGTHAVSTRQSSPPVMDLGSSPRVSVESNGVSLDLGGGISTTHSTTTTTTTSSVFAHVWPDKTVHQASAPSTSTEGERALAVHHQEHQQDSVQVLLGENRQLKQQIDSLLDKVKVLEGGHVQITSMEFQNQELHCELEDLRVELRMAQVGVEESFSRHSRQLDDLTKENQRLESDAAHAWRIVREQDANSDLSIKCQRLEGDLEHALNTIRSYQVSVGDLGRLSTENEQLRQELHYTQQQLKDFSMEQARRTTSPTNESTSSDLLTREAEGLRRQLKGQRAEMKELQDTVKRSESEKRELVLKIENLERSLEDAAKHRNDLVSQQVMKDEAYRTIQEKLVSSFEEEKAQYMDEEAFKLAKLEVRFSQLQDEVQRLRSEQEDKRVEAIQSTEQLSTIEDRLALVSSIAALKDRVVQLETMLVTAQDLEANHRLRVSELESKAEEVRKNEEYLNSSLSSLREHTVSLQQELDETRESHATTLVAVGEAAIIADQKIKLDSLEQELDEAFLRESALKNELELALLSTGRERIDEGSSSLQQIEYDRALERASKWQEDCFAAQEEKMLIEDQLQRVHMELMAARTEISQLEASLESTSGPLSSTMIHEELQQELEETRAQLETLKEELQGRNVAFISSGQEHAWNNRESDVVQEVEFLQSERIRLESELEAARRMDNTSTLRDQEVQMEQLQALMNEEKGANLERVEELNRQLKKTRELLLERQKEVEQLMLDLDNITFKSAATERELVSLQQREDLLYRNQSTESAMLLQSQLDELSRTLVADKEAAVSTVENQKEQVEKQLEAQSGLVMGLRKQVDILQETVRTLEQDLVSATDQIHSKDHSSGLVAHQLAEIETQTKGLQDESRQAQEQMKLVVGLFEKLLRLSDDATEADALDDTLISVLAGMEPLGVPTQSFRRVGTRFIELHKIVADTNNKVYELETELQRMKRRSDDQDDRKSTHSIVSISQAPPPQSETESHGPGRDDSEVKELREKLAKAEQGIGKLQQFLQEFQNEKKMAIYDLEQRLEHSAKEVIQSRSQLAKAQAMLLSRPSNPGTPTRGSFQLELRSPMQEKFPQQQQQQQQQPLQSPSTTVDIRNVLTDEMFKGTEQIHHEAVLALEPLRQQKAELERTLLDLRHRYEQSQKENDALLSELEKENQQLKTKTDKMSPDMASEHLERIHELELEQIELSRQLKTAQREREFTRQDMKALKAELAKLKARS</sequence>
<protein>
    <submittedName>
        <fullName evidence="3">Uncharacterized protein</fullName>
    </submittedName>
</protein>
<feature type="region of interest" description="Disordered" evidence="2">
    <location>
        <begin position="1"/>
        <end position="101"/>
    </location>
</feature>
<feature type="compositionally biased region" description="Basic and acidic residues" evidence="2">
    <location>
        <begin position="19"/>
        <end position="34"/>
    </location>
</feature>
<dbReference type="EMBL" id="JAAAHW010000114">
    <property type="protein sequence ID" value="KAG0006456.1"/>
    <property type="molecule type" value="Genomic_DNA"/>
</dbReference>